<keyword evidence="2" id="KW-1185">Reference proteome</keyword>
<accession>A0A1G8LM01</accession>
<dbReference type="EMBL" id="FNCN01000070">
    <property type="protein sequence ID" value="SDI56250.1"/>
    <property type="molecule type" value="Genomic_DNA"/>
</dbReference>
<dbReference type="AlphaFoldDB" id="A0A1G8LM01"/>
<dbReference type="CDD" id="cd02440">
    <property type="entry name" value="AdoMet_MTases"/>
    <property type="match status" value="1"/>
</dbReference>
<protein>
    <submittedName>
        <fullName evidence="1">S-adenosyl methyltransferase</fullName>
    </submittedName>
</protein>
<dbReference type="GO" id="GO:0032259">
    <property type="term" value="P:methylation"/>
    <property type="evidence" value="ECO:0007669"/>
    <property type="project" value="UniProtKB-KW"/>
</dbReference>
<organism evidence="1 2">
    <name type="scientific">Sinosporangium album</name>
    <dbReference type="NCBI Taxonomy" id="504805"/>
    <lineage>
        <taxon>Bacteria</taxon>
        <taxon>Bacillati</taxon>
        <taxon>Actinomycetota</taxon>
        <taxon>Actinomycetes</taxon>
        <taxon>Streptosporangiales</taxon>
        <taxon>Streptosporangiaceae</taxon>
        <taxon>Sinosporangium</taxon>
    </lineage>
</organism>
<name>A0A1G8LM01_9ACTN</name>
<dbReference type="SUPFAM" id="SSF53335">
    <property type="entry name" value="S-adenosyl-L-methionine-dependent methyltransferases"/>
    <property type="match status" value="1"/>
</dbReference>
<dbReference type="PIRSF" id="PIRSF017393">
    <property type="entry name" value="MTase_SAV2177"/>
    <property type="match status" value="1"/>
</dbReference>
<dbReference type="Proteomes" id="UP000198923">
    <property type="component" value="Unassembled WGS sequence"/>
</dbReference>
<dbReference type="RefSeq" id="WP_176955791.1">
    <property type="nucleotide sequence ID" value="NZ_FNCN01000070.1"/>
</dbReference>
<evidence type="ECO:0000313" key="2">
    <source>
        <dbReference type="Proteomes" id="UP000198923"/>
    </source>
</evidence>
<dbReference type="Pfam" id="PF04672">
    <property type="entry name" value="Methyltransf_19"/>
    <property type="match status" value="1"/>
</dbReference>
<gene>
    <name evidence="1" type="ORF">SAMN05421505_1706</name>
</gene>
<keyword evidence="1" id="KW-0489">Methyltransferase</keyword>
<dbReference type="Gene3D" id="3.40.50.150">
    <property type="entry name" value="Vaccinia Virus protein VP39"/>
    <property type="match status" value="1"/>
</dbReference>
<dbReference type="GO" id="GO:0008168">
    <property type="term" value="F:methyltransferase activity"/>
    <property type="evidence" value="ECO:0007669"/>
    <property type="project" value="UniProtKB-KW"/>
</dbReference>
<sequence>MHENLAGVGPKLTSTVANVARIYDCLLGGKDNYPVDREAAQRLLKVMPEAKTAALENRAFLVRAVQLLASEGLTQFVDLGSGLPTQSNVHEVAQAVNPDARVLYVDYDPVVVTHGRALLAADGVSVLHADICRPQRILDSPVVRDLIDFSRPVGLIAVAVLHFVPGDEPGEILECFAERFAAGSRLVLSHGATDGVEAGNLEEGRRLYQEASASVHPRTTNEIRDLLKRFGNPDPPGLVPVTTWRPDSCWPQEPIPELLGGTATKPAGTA</sequence>
<reference evidence="1 2" key="1">
    <citation type="submission" date="2016-10" db="EMBL/GenBank/DDBJ databases">
        <authorList>
            <person name="de Groot N.N."/>
        </authorList>
    </citation>
    <scope>NUCLEOTIDE SEQUENCE [LARGE SCALE GENOMIC DNA]</scope>
    <source>
        <strain evidence="1 2">CPCC 201354</strain>
    </source>
</reference>
<dbReference type="InterPro" id="IPR029063">
    <property type="entry name" value="SAM-dependent_MTases_sf"/>
</dbReference>
<keyword evidence="1" id="KW-0808">Transferase</keyword>
<proteinExistence type="predicted"/>
<evidence type="ECO:0000313" key="1">
    <source>
        <dbReference type="EMBL" id="SDI56250.1"/>
    </source>
</evidence>
<dbReference type="InterPro" id="IPR006764">
    <property type="entry name" value="SAM_dep_MeTrfase_SAV2177_type"/>
</dbReference>
<dbReference type="STRING" id="504805.SAMN05421505_1706"/>